<evidence type="ECO:0000256" key="5">
    <source>
        <dbReference type="SAM" id="MobiDB-lite"/>
    </source>
</evidence>
<evidence type="ECO:0000256" key="1">
    <source>
        <dbReference type="ARBA" id="ARBA00007074"/>
    </source>
</evidence>
<feature type="domain" description="NlpC/P60" evidence="6">
    <location>
        <begin position="220"/>
        <end position="340"/>
    </location>
</feature>
<evidence type="ECO:0000259" key="6">
    <source>
        <dbReference type="PROSITE" id="PS51935"/>
    </source>
</evidence>
<dbReference type="InterPro" id="IPR038765">
    <property type="entry name" value="Papain-like_cys_pep_sf"/>
</dbReference>
<dbReference type="Gene3D" id="3.90.1720.10">
    <property type="entry name" value="endopeptidase domain like (from Nostoc punctiforme)"/>
    <property type="match status" value="1"/>
</dbReference>
<feature type="compositionally biased region" description="Low complexity" evidence="5">
    <location>
        <begin position="1"/>
        <end position="23"/>
    </location>
</feature>
<dbReference type="AlphaFoldDB" id="A0A8T4ITM4"/>
<feature type="region of interest" description="Disordered" evidence="5">
    <location>
        <begin position="1"/>
        <end position="27"/>
    </location>
</feature>
<comment type="caution">
    <text evidence="7">The sequence shown here is derived from an EMBL/GenBank/DDBJ whole genome shotgun (WGS) entry which is preliminary data.</text>
</comment>
<evidence type="ECO:0000313" key="8">
    <source>
        <dbReference type="Proteomes" id="UP000675554"/>
    </source>
</evidence>
<dbReference type="PANTHER" id="PTHR47359:SF3">
    <property type="entry name" value="NLP_P60 DOMAIN-CONTAINING PROTEIN-RELATED"/>
    <property type="match status" value="1"/>
</dbReference>
<evidence type="ECO:0000313" key="7">
    <source>
        <dbReference type="EMBL" id="MBR7675115.1"/>
    </source>
</evidence>
<evidence type="ECO:0000256" key="4">
    <source>
        <dbReference type="ARBA" id="ARBA00022807"/>
    </source>
</evidence>
<dbReference type="InterPro" id="IPR000064">
    <property type="entry name" value="NLP_P60_dom"/>
</dbReference>
<keyword evidence="3" id="KW-0378">Hydrolase</keyword>
<dbReference type="InterPro" id="IPR051794">
    <property type="entry name" value="PG_Endopeptidase_C40"/>
</dbReference>
<evidence type="ECO:0000256" key="3">
    <source>
        <dbReference type="ARBA" id="ARBA00022801"/>
    </source>
</evidence>
<comment type="similarity">
    <text evidence="1">Belongs to the peptidase C40 family.</text>
</comment>
<dbReference type="SUPFAM" id="SSF54001">
    <property type="entry name" value="Cysteine proteinases"/>
    <property type="match status" value="1"/>
</dbReference>
<name>A0A8T4ITM4_9ACTN</name>
<sequence length="363" mass="38641">MLGALTVQPATAAPAQPTQPARPSDQPVSALLKDLQTLYVKAETASETYNATAEKLAKQRAKARKTGARLARARAALADGRTRAGRLARQQYRRGGTGLPPSVQLLLARDPQHALQNGHLLNRAAGDQAATVDRLTSGEARYSALAEKAREELAERKKLAARQKSQRDDVRARLGAVEEMLASLSGEQLEELRGLESRQTADAQRQLLSSGVLDGARAPSEAGDRALRYAVGQIGKPYVWGAEGPDSFDCSGLTSQAWQHAERAIPRTSQEQWKRLDRVPLKELRPGDLVIYFPGATHVGIYAGDGKVIQAPRPGARVKVSPLASNPLLGAVRPDADAAPMAGYVPPELPAGATAGADTGNNV</sequence>
<organism evidence="7 8">
    <name type="scientific">Streptomyces daliensis</name>
    <dbReference type="NCBI Taxonomy" id="299421"/>
    <lineage>
        <taxon>Bacteria</taxon>
        <taxon>Bacillati</taxon>
        <taxon>Actinomycetota</taxon>
        <taxon>Actinomycetes</taxon>
        <taxon>Kitasatosporales</taxon>
        <taxon>Streptomycetaceae</taxon>
        <taxon>Streptomyces</taxon>
    </lineage>
</organism>
<proteinExistence type="inferred from homology"/>
<dbReference type="GO" id="GO:0006508">
    <property type="term" value="P:proteolysis"/>
    <property type="evidence" value="ECO:0007669"/>
    <property type="project" value="UniProtKB-KW"/>
</dbReference>
<dbReference type="Proteomes" id="UP000675554">
    <property type="component" value="Unassembled WGS sequence"/>
</dbReference>
<evidence type="ECO:0000256" key="2">
    <source>
        <dbReference type="ARBA" id="ARBA00022670"/>
    </source>
</evidence>
<protein>
    <submittedName>
        <fullName evidence="7">C40 family peptidase</fullName>
    </submittedName>
</protein>
<dbReference type="GO" id="GO:0008234">
    <property type="term" value="F:cysteine-type peptidase activity"/>
    <property type="evidence" value="ECO:0007669"/>
    <property type="project" value="UniProtKB-KW"/>
</dbReference>
<dbReference type="EMBL" id="JAGSMN010000432">
    <property type="protein sequence ID" value="MBR7675115.1"/>
    <property type="molecule type" value="Genomic_DNA"/>
</dbReference>
<keyword evidence="8" id="KW-1185">Reference proteome</keyword>
<dbReference type="Pfam" id="PF00877">
    <property type="entry name" value="NLPC_P60"/>
    <property type="match status" value="1"/>
</dbReference>
<keyword evidence="4" id="KW-0788">Thiol protease</keyword>
<reference evidence="7" key="1">
    <citation type="submission" date="2021-04" db="EMBL/GenBank/DDBJ databases">
        <title>Sequencing of actinobacteria type strains.</title>
        <authorList>
            <person name="Nguyen G.-S."/>
            <person name="Wentzel A."/>
        </authorList>
    </citation>
    <scope>NUCLEOTIDE SEQUENCE</scope>
    <source>
        <strain evidence="7">DSM 42095</strain>
    </source>
</reference>
<gene>
    <name evidence="7" type="ORF">KDA82_19220</name>
</gene>
<accession>A0A8T4ITM4</accession>
<dbReference type="PANTHER" id="PTHR47359">
    <property type="entry name" value="PEPTIDOGLYCAN DL-ENDOPEPTIDASE CWLO"/>
    <property type="match status" value="1"/>
</dbReference>
<dbReference type="PROSITE" id="PS51935">
    <property type="entry name" value="NLPC_P60"/>
    <property type="match status" value="1"/>
</dbReference>
<keyword evidence="2" id="KW-0645">Protease</keyword>